<keyword evidence="1" id="KW-0472">Membrane</keyword>
<evidence type="ECO:0000256" key="1">
    <source>
        <dbReference type="SAM" id="Phobius"/>
    </source>
</evidence>
<dbReference type="Proteomes" id="UP000600026">
    <property type="component" value="Unassembled WGS sequence"/>
</dbReference>
<dbReference type="OrthoDB" id="3240470at2"/>
<keyword evidence="3" id="KW-1185">Reference proteome</keyword>
<name>A0A919GXQ1_9ACTN</name>
<comment type="caution">
    <text evidence="2">The sequence shown here is derived from an EMBL/GenBank/DDBJ whole genome shotgun (WGS) entry which is preliminary data.</text>
</comment>
<gene>
    <name evidence="2" type="ORF">Sxan_04270</name>
</gene>
<evidence type="ECO:0008006" key="4">
    <source>
        <dbReference type="Google" id="ProtNLM"/>
    </source>
</evidence>
<sequence length="165" mass="17379">MHRFFITMLRGGIATAILFGLFGQLVVIPTTAADEVDRFPPYAPYALPYTIVAVAGIACVQVVLAAAWRLLTMVERDAIFSPAALRWVDTITGSTVAATVLALGVTCHLMLAAVPSPDDGMELLGALAAAIAATGIGACLVMLIVIMRSLLRKANHMKSELAEVV</sequence>
<accession>A0A919GXQ1</accession>
<evidence type="ECO:0000313" key="3">
    <source>
        <dbReference type="Proteomes" id="UP000600026"/>
    </source>
</evidence>
<dbReference type="EMBL" id="BNEE01000003">
    <property type="protein sequence ID" value="GHI83063.1"/>
    <property type="molecule type" value="Genomic_DNA"/>
</dbReference>
<dbReference type="AlphaFoldDB" id="A0A919GXQ1"/>
<keyword evidence="1" id="KW-1133">Transmembrane helix</keyword>
<dbReference type="Pfam" id="PF11188">
    <property type="entry name" value="DUF2975"/>
    <property type="match status" value="1"/>
</dbReference>
<dbReference type="InterPro" id="IPR021354">
    <property type="entry name" value="DUF2975"/>
</dbReference>
<feature type="transmembrane region" description="Helical" evidence="1">
    <location>
        <begin position="123"/>
        <end position="147"/>
    </location>
</feature>
<evidence type="ECO:0000313" key="2">
    <source>
        <dbReference type="EMBL" id="GHI83063.1"/>
    </source>
</evidence>
<reference evidence="2" key="1">
    <citation type="submission" date="2020-09" db="EMBL/GenBank/DDBJ databases">
        <title>Whole genome shotgun sequence of Streptomyces xanthophaeus NBRC 12829.</title>
        <authorList>
            <person name="Komaki H."/>
            <person name="Tamura T."/>
        </authorList>
    </citation>
    <scope>NUCLEOTIDE SEQUENCE</scope>
    <source>
        <strain evidence="2">NBRC 12829</strain>
    </source>
</reference>
<organism evidence="2 3">
    <name type="scientific">Streptomyces xanthophaeus</name>
    <dbReference type="NCBI Taxonomy" id="67385"/>
    <lineage>
        <taxon>Bacteria</taxon>
        <taxon>Bacillati</taxon>
        <taxon>Actinomycetota</taxon>
        <taxon>Actinomycetes</taxon>
        <taxon>Kitasatosporales</taxon>
        <taxon>Streptomycetaceae</taxon>
        <taxon>Streptomyces</taxon>
    </lineage>
</organism>
<dbReference type="RefSeq" id="WP_031142751.1">
    <property type="nucleotide sequence ID" value="NZ_BNEE01000003.1"/>
</dbReference>
<feature type="transmembrane region" description="Helical" evidence="1">
    <location>
        <begin position="49"/>
        <end position="71"/>
    </location>
</feature>
<keyword evidence="1" id="KW-0812">Transmembrane</keyword>
<feature type="transmembrane region" description="Helical" evidence="1">
    <location>
        <begin position="91"/>
        <end position="111"/>
    </location>
</feature>
<proteinExistence type="predicted"/>
<protein>
    <recommendedName>
        <fullName evidence="4">DUF2975 domain-containing protein</fullName>
    </recommendedName>
</protein>